<dbReference type="GO" id="GO:0016779">
    <property type="term" value="F:nucleotidyltransferase activity"/>
    <property type="evidence" value="ECO:0007669"/>
    <property type="project" value="UniProtKB-KW"/>
</dbReference>
<evidence type="ECO:0000256" key="3">
    <source>
        <dbReference type="ARBA" id="ARBA00009789"/>
    </source>
</evidence>
<evidence type="ECO:0000313" key="8">
    <source>
        <dbReference type="EMBL" id="GAA3940486.1"/>
    </source>
</evidence>
<organism evidence="8 9">
    <name type="scientific">Litoribacillus peritrichatus</name>
    <dbReference type="NCBI Taxonomy" id="718191"/>
    <lineage>
        <taxon>Bacteria</taxon>
        <taxon>Pseudomonadati</taxon>
        <taxon>Pseudomonadota</taxon>
        <taxon>Gammaproteobacteria</taxon>
        <taxon>Oceanospirillales</taxon>
        <taxon>Oceanospirillaceae</taxon>
        <taxon>Litoribacillus</taxon>
    </lineage>
</organism>
<dbReference type="NCBIfam" id="TIGR00453">
    <property type="entry name" value="ispD"/>
    <property type="match status" value="1"/>
</dbReference>
<keyword evidence="5 7" id="KW-0548">Nucleotidyltransferase</keyword>
<comment type="function">
    <text evidence="7">Catalyzes the formation of 4-diphosphocytidyl-2-C-methyl-D-erythritol from CTP and 2-C-methyl-D-erythritol 4-phosphate (MEP).</text>
</comment>
<keyword evidence="9" id="KW-1185">Reference proteome</keyword>
<dbReference type="EC" id="2.7.7.60" evidence="7"/>
<comment type="caution">
    <text evidence="8">The sequence shown here is derived from an EMBL/GenBank/DDBJ whole genome shotgun (WGS) entry which is preliminary data.</text>
</comment>
<dbReference type="InterPro" id="IPR001228">
    <property type="entry name" value="IspD"/>
</dbReference>
<protein>
    <recommendedName>
        <fullName evidence="7">2-C-methyl-D-erythritol 4-phosphate cytidylyltransferase</fullName>
        <ecNumber evidence="7">2.7.7.60</ecNumber>
    </recommendedName>
    <alternativeName>
        <fullName evidence="7">4-diphosphocytidyl-2C-methyl-D-erythritol synthase</fullName>
    </alternativeName>
    <alternativeName>
        <fullName evidence="7">MEP cytidylyltransferase</fullName>
        <shortName evidence="7">MCT</shortName>
    </alternativeName>
</protein>
<dbReference type="InterPro" id="IPR050088">
    <property type="entry name" value="IspD/TarI_cytidylyltransf_bact"/>
</dbReference>
<evidence type="ECO:0000256" key="6">
    <source>
        <dbReference type="ARBA" id="ARBA00023229"/>
    </source>
</evidence>
<dbReference type="Gene3D" id="3.90.550.10">
    <property type="entry name" value="Spore Coat Polysaccharide Biosynthesis Protein SpsA, Chain A"/>
    <property type="match status" value="1"/>
</dbReference>
<comment type="catalytic activity">
    <reaction evidence="1 7">
        <text>2-C-methyl-D-erythritol 4-phosphate + CTP + H(+) = 4-CDP-2-C-methyl-D-erythritol + diphosphate</text>
        <dbReference type="Rhea" id="RHEA:13429"/>
        <dbReference type="ChEBI" id="CHEBI:15378"/>
        <dbReference type="ChEBI" id="CHEBI:33019"/>
        <dbReference type="ChEBI" id="CHEBI:37563"/>
        <dbReference type="ChEBI" id="CHEBI:57823"/>
        <dbReference type="ChEBI" id="CHEBI:58262"/>
        <dbReference type="EC" id="2.7.7.60"/>
    </reaction>
</comment>
<keyword evidence="6 7" id="KW-0414">Isoprene biosynthesis</keyword>
<dbReference type="RefSeq" id="WP_344800477.1">
    <property type="nucleotide sequence ID" value="NZ_BAABBN010000015.1"/>
</dbReference>
<dbReference type="PANTHER" id="PTHR32125:SF4">
    <property type="entry name" value="2-C-METHYL-D-ERYTHRITOL 4-PHOSPHATE CYTIDYLYLTRANSFERASE, CHLOROPLASTIC"/>
    <property type="match status" value="1"/>
</dbReference>
<proteinExistence type="inferred from homology"/>
<feature type="site" description="Positions MEP for the nucleophilic attack" evidence="7">
    <location>
        <position position="158"/>
    </location>
</feature>
<evidence type="ECO:0000256" key="5">
    <source>
        <dbReference type="ARBA" id="ARBA00022695"/>
    </source>
</evidence>
<dbReference type="InterPro" id="IPR034683">
    <property type="entry name" value="IspD/TarI"/>
</dbReference>
<dbReference type="InterPro" id="IPR029044">
    <property type="entry name" value="Nucleotide-diphossugar_trans"/>
</dbReference>
<dbReference type="PROSITE" id="PS01295">
    <property type="entry name" value="ISPD"/>
    <property type="match status" value="1"/>
</dbReference>
<dbReference type="Pfam" id="PF01128">
    <property type="entry name" value="IspD"/>
    <property type="match status" value="1"/>
</dbReference>
<comment type="similarity">
    <text evidence="3 7">Belongs to the IspD/TarI cytidylyltransferase family. IspD subfamily.</text>
</comment>
<reference evidence="9" key="1">
    <citation type="journal article" date="2019" name="Int. J. Syst. Evol. Microbiol.">
        <title>The Global Catalogue of Microorganisms (GCM) 10K type strain sequencing project: providing services to taxonomists for standard genome sequencing and annotation.</title>
        <authorList>
            <consortium name="The Broad Institute Genomics Platform"/>
            <consortium name="The Broad Institute Genome Sequencing Center for Infectious Disease"/>
            <person name="Wu L."/>
            <person name="Ma J."/>
        </authorList>
    </citation>
    <scope>NUCLEOTIDE SEQUENCE [LARGE SCALE GENOMIC DNA]</scope>
    <source>
        <strain evidence="9">JCM 17551</strain>
    </source>
</reference>
<dbReference type="InterPro" id="IPR018294">
    <property type="entry name" value="ISPD_synthase_CS"/>
</dbReference>
<evidence type="ECO:0000256" key="1">
    <source>
        <dbReference type="ARBA" id="ARBA00001282"/>
    </source>
</evidence>
<dbReference type="EMBL" id="BAABBN010000015">
    <property type="protein sequence ID" value="GAA3940486.1"/>
    <property type="molecule type" value="Genomic_DNA"/>
</dbReference>
<evidence type="ECO:0000256" key="4">
    <source>
        <dbReference type="ARBA" id="ARBA00022679"/>
    </source>
</evidence>
<sequence>MTEQIWALLPASGVGSRMQANCPKQYLKIQNEYILDITIQKMLSVSGLSGVMVVISADDAYWPSTQSYAHPSVYTTTGGAERFHSVLNGLYALKEITSGQDWVMVHDAARPCVRVSDINKLISVASNNDGALLGVPAKDTIKQVDANITLGVEKTLDRSKIWQAFTPQMFRIEVLVSALEYAISSGFMVTDDASAMELSGHRPVMVEGASDNIKITQPQDLPLAEWLLTQQKNTTDVS</sequence>
<dbReference type="SUPFAM" id="SSF53448">
    <property type="entry name" value="Nucleotide-diphospho-sugar transferases"/>
    <property type="match status" value="1"/>
</dbReference>
<dbReference type="HAMAP" id="MF_00108">
    <property type="entry name" value="IspD"/>
    <property type="match status" value="1"/>
</dbReference>
<evidence type="ECO:0000313" key="9">
    <source>
        <dbReference type="Proteomes" id="UP001501565"/>
    </source>
</evidence>
<keyword evidence="4 7" id="KW-0808">Transferase</keyword>
<evidence type="ECO:0000256" key="7">
    <source>
        <dbReference type="HAMAP-Rule" id="MF_00108"/>
    </source>
</evidence>
<dbReference type="Proteomes" id="UP001501565">
    <property type="component" value="Unassembled WGS sequence"/>
</dbReference>
<dbReference type="PANTHER" id="PTHR32125">
    <property type="entry name" value="2-C-METHYL-D-ERYTHRITOL 4-PHOSPHATE CYTIDYLYLTRANSFERASE, CHLOROPLASTIC"/>
    <property type="match status" value="1"/>
</dbReference>
<dbReference type="CDD" id="cd02516">
    <property type="entry name" value="CDP-ME_synthetase"/>
    <property type="match status" value="1"/>
</dbReference>
<gene>
    <name evidence="7 8" type="primary">ispD</name>
    <name evidence="8" type="ORF">GCM10022277_40560</name>
</gene>
<comment type="pathway">
    <text evidence="2 7">Isoprenoid biosynthesis; isopentenyl diphosphate biosynthesis via DXP pathway; isopentenyl diphosphate from 1-deoxy-D-xylulose 5-phosphate: step 2/6.</text>
</comment>
<feature type="site" description="Positions MEP for the nucleophilic attack" evidence="7">
    <location>
        <position position="214"/>
    </location>
</feature>
<feature type="site" description="Transition state stabilizer" evidence="7">
    <location>
        <position position="17"/>
    </location>
</feature>
<evidence type="ECO:0000256" key="2">
    <source>
        <dbReference type="ARBA" id="ARBA00004787"/>
    </source>
</evidence>
<feature type="site" description="Transition state stabilizer" evidence="7">
    <location>
        <position position="24"/>
    </location>
</feature>
<name>A0ABP7N9B7_9GAMM</name>
<accession>A0ABP7N9B7</accession>